<dbReference type="Proteomes" id="UP000198480">
    <property type="component" value="Unassembled WGS sequence"/>
</dbReference>
<dbReference type="InterPro" id="IPR010994">
    <property type="entry name" value="RuvA_2-like"/>
</dbReference>
<evidence type="ECO:0000313" key="1">
    <source>
        <dbReference type="EMBL" id="SNS21437.1"/>
    </source>
</evidence>
<organism evidence="1 2">
    <name type="scientific">Belliella buryatensis</name>
    <dbReference type="NCBI Taxonomy" id="1500549"/>
    <lineage>
        <taxon>Bacteria</taxon>
        <taxon>Pseudomonadati</taxon>
        <taxon>Bacteroidota</taxon>
        <taxon>Cytophagia</taxon>
        <taxon>Cytophagales</taxon>
        <taxon>Cyclobacteriaceae</taxon>
        <taxon>Belliella</taxon>
    </lineage>
</organism>
<proteinExistence type="predicted"/>
<keyword evidence="2" id="KW-1185">Reference proteome</keyword>
<dbReference type="EMBL" id="FZOK01000005">
    <property type="protein sequence ID" value="SNS21437.1"/>
    <property type="molecule type" value="Genomic_DNA"/>
</dbReference>
<accession>A0A239CMR2</accession>
<gene>
    <name evidence="1" type="ORF">SAMN06295967_105135</name>
</gene>
<sequence>MTKWILIGILVLVSLELPAQTYRKGEINIEAFIEELFAMQQGEEEFEDMYESLLQLFLNPIHLNKTTPEELKSIFILNPYQINSFFTYKESFGQLISIYELQAIPGFDMETIYKILPFVTLSENEGFVNRSLLKRIKTERDAYFIFRQNRVWETRRGFTPPDTLSNGRLTSRYLGDPNNLYARFRIQHSKDFSLGFTIDKDPGEEFVWDPTTKRYGFNFLSYHFTLYNQKKWKAILLGDFQAQFGQGLVYGAGFSVGKGAETITTVRRSSIGLRPYTGAMEFGFFRGIGTTYQEGNWTATIIASHAPRDGRLQIAVDTLEREEILISSLQLSGLHRTPTEIAYKDQIRESNLGGNLQFNHPNKKLQLGFNSLFTRFSQRFQRNPQVYNQFEFSGQENHIHSTYFSYNFQNYFFFGESAVSKSGGTGHVIGLMSSLSKAVDLSILWRKFDRNFHTFYGNAFSENTRPINEEGIYIGLNFKPSIRYNWSFYYDQFKFPWLKFRTYAPSEGHEWLSRFTYRPSKAVLLFAQFREESKSRNISEMLGPQSTYQLAVGKKWNYVINLDYRINPHWSIKSRVMGSRFDFNKQVSNGYAISQDLNADFQKWRISTRFVLFDTDDFDNRQYIYERNVLWAFSIPALHGQGMRYYLLGQYRVNPKLTLWARFGRTTYTDREQIGSGLQTIAGNTQTESTFQLRYQFNR</sequence>
<reference evidence="2" key="1">
    <citation type="submission" date="2017-06" db="EMBL/GenBank/DDBJ databases">
        <authorList>
            <person name="Varghese N."/>
            <person name="Submissions S."/>
        </authorList>
    </citation>
    <scope>NUCLEOTIDE SEQUENCE [LARGE SCALE GENOMIC DNA]</scope>
    <source>
        <strain evidence="2">5C</strain>
    </source>
</reference>
<name>A0A239CMR2_9BACT</name>
<protein>
    <submittedName>
        <fullName evidence="1">Helix-hairpin-helix motif-containing protein</fullName>
    </submittedName>
</protein>
<dbReference type="AlphaFoldDB" id="A0A239CMR2"/>
<dbReference type="SUPFAM" id="SSF47781">
    <property type="entry name" value="RuvA domain 2-like"/>
    <property type="match status" value="1"/>
</dbReference>
<evidence type="ECO:0000313" key="2">
    <source>
        <dbReference type="Proteomes" id="UP000198480"/>
    </source>
</evidence>
<dbReference type="RefSeq" id="WP_089239248.1">
    <property type="nucleotide sequence ID" value="NZ_FZOK01000005.1"/>
</dbReference>
<dbReference type="OrthoDB" id="9766750at2"/>